<name>A0A4S4G4K8_9ACTN</name>
<protein>
    <submittedName>
        <fullName evidence="1">Addiction module toxin RelE</fullName>
    </submittedName>
</protein>
<dbReference type="RefSeq" id="WP_136433488.1">
    <property type="nucleotide sequence ID" value="NZ_CAJTBT010000003.1"/>
</dbReference>
<dbReference type="InterPro" id="IPR035093">
    <property type="entry name" value="RelE/ParE_toxin_dom_sf"/>
</dbReference>
<dbReference type="SUPFAM" id="SSF143011">
    <property type="entry name" value="RelE-like"/>
    <property type="match status" value="1"/>
</dbReference>
<dbReference type="EMBL" id="SSTJ01000003">
    <property type="protein sequence ID" value="THG37994.1"/>
    <property type="molecule type" value="Genomic_DNA"/>
</dbReference>
<dbReference type="AlphaFoldDB" id="A0A4S4G4K8"/>
<gene>
    <name evidence="1" type="ORF">E5986_03810</name>
</gene>
<reference evidence="1 2" key="1">
    <citation type="submission" date="2019-04" db="EMBL/GenBank/DDBJ databases">
        <title>Microbes associate with the intestines of laboratory mice.</title>
        <authorList>
            <person name="Navarre W."/>
            <person name="Wong E."/>
            <person name="Huang K.C."/>
            <person name="Tropini C."/>
            <person name="Ng K."/>
            <person name="Yu B."/>
        </authorList>
    </citation>
    <scope>NUCLEOTIDE SEQUENCE [LARGE SCALE GENOMIC DNA]</scope>
    <source>
        <strain evidence="1 2">NM80_B27</strain>
    </source>
</reference>
<proteinExistence type="predicted"/>
<accession>A0A4S4G4K8</accession>
<organism evidence="1 2">
    <name type="scientific">Adlercreutzia caecimuris</name>
    <dbReference type="NCBI Taxonomy" id="671266"/>
    <lineage>
        <taxon>Bacteria</taxon>
        <taxon>Bacillati</taxon>
        <taxon>Actinomycetota</taxon>
        <taxon>Coriobacteriia</taxon>
        <taxon>Eggerthellales</taxon>
        <taxon>Eggerthellaceae</taxon>
        <taxon>Adlercreutzia</taxon>
    </lineage>
</organism>
<sequence length="97" mass="10911">MSVYELVFTRGAQSEYAALDGSVRNMVDKGLARLRVRPDEIGKQLSGPLASCRELKFRGDGLRVIYRIRNGQVCIVDILAIGQRDRGKVFTDAQRRL</sequence>
<comment type="caution">
    <text evidence="1">The sequence shown here is derived from an EMBL/GenBank/DDBJ whole genome shotgun (WGS) entry which is preliminary data.</text>
</comment>
<dbReference type="Proteomes" id="UP000308978">
    <property type="component" value="Unassembled WGS sequence"/>
</dbReference>
<evidence type="ECO:0000313" key="2">
    <source>
        <dbReference type="Proteomes" id="UP000308978"/>
    </source>
</evidence>
<dbReference type="Gene3D" id="3.30.2310.20">
    <property type="entry name" value="RelE-like"/>
    <property type="match status" value="1"/>
</dbReference>
<evidence type="ECO:0000313" key="1">
    <source>
        <dbReference type="EMBL" id="THG37994.1"/>
    </source>
</evidence>